<protein>
    <recommendedName>
        <fullName evidence="5 17">NADH-ubiquinone oxidoreductase chain 4</fullName>
        <ecNumber evidence="4 17">7.1.1.2</ecNumber>
    </recommendedName>
</protein>
<feature type="transmembrane region" description="Helical" evidence="17">
    <location>
        <begin position="356"/>
        <end position="380"/>
    </location>
</feature>
<feature type="transmembrane region" description="Helical" evidence="17">
    <location>
        <begin position="401"/>
        <end position="423"/>
    </location>
</feature>
<feature type="transmembrane region" description="Helical" evidence="17">
    <location>
        <begin position="251"/>
        <end position="270"/>
    </location>
</feature>
<keyword evidence="15 17" id="KW-0472">Membrane</keyword>
<feature type="domain" description="NADH:quinone oxidoreductase/Mrp antiporter transmembrane" evidence="18">
    <location>
        <begin position="83"/>
        <end position="366"/>
    </location>
</feature>
<evidence type="ECO:0000259" key="18">
    <source>
        <dbReference type="Pfam" id="PF00361"/>
    </source>
</evidence>
<proteinExistence type="inferred from homology"/>
<keyword evidence="9" id="KW-1278">Translocase</keyword>
<evidence type="ECO:0000256" key="11">
    <source>
        <dbReference type="ARBA" id="ARBA00022989"/>
    </source>
</evidence>
<feature type="transmembrane region" description="Helical" evidence="17">
    <location>
        <begin position="64"/>
        <end position="82"/>
    </location>
</feature>
<dbReference type="AlphaFoldDB" id="A0A7L4XSG8"/>
<dbReference type="EC" id="7.1.1.2" evidence="4 17"/>
<evidence type="ECO:0000256" key="16">
    <source>
        <dbReference type="ARBA" id="ARBA00049551"/>
    </source>
</evidence>
<comment type="function">
    <text evidence="17">Core subunit of the mitochondrial membrane respiratory chain NADH dehydrogenase (Complex I) which catalyzes electron transfer from NADH through the respiratory chain, using ubiquinone as an electron acceptor. Essential for the catalytic activity and assembly of complex I.</text>
</comment>
<dbReference type="GO" id="GO:0015990">
    <property type="term" value="P:electron transport coupled proton transport"/>
    <property type="evidence" value="ECO:0007669"/>
    <property type="project" value="TreeGrafter"/>
</dbReference>
<evidence type="ECO:0000256" key="6">
    <source>
        <dbReference type="ARBA" id="ARBA00022448"/>
    </source>
</evidence>
<keyword evidence="6 17" id="KW-0813">Transport</keyword>
<evidence type="ECO:0000256" key="17">
    <source>
        <dbReference type="RuleBase" id="RU003297"/>
    </source>
</evidence>
<feature type="transmembrane region" description="Helical" evidence="17">
    <location>
        <begin position="35"/>
        <end position="57"/>
    </location>
</feature>
<reference evidence="19" key="1">
    <citation type="submission" date="2018-10" db="EMBL/GenBank/DDBJ databases">
        <title>Complete mitochondrial genome of Tachaea chinensis Thielemann (Crustacea: Isopoda: Corallanidae).</title>
        <authorList>
            <person name="Zhao Y."/>
            <person name="Zhu X."/>
            <person name="Li Y."/>
        </authorList>
    </citation>
    <scope>NUCLEOTIDE SEQUENCE</scope>
</reference>
<dbReference type="PANTHER" id="PTHR43507:SF20">
    <property type="entry name" value="NADH-UBIQUINONE OXIDOREDUCTASE CHAIN 4"/>
    <property type="match status" value="1"/>
</dbReference>
<evidence type="ECO:0000256" key="4">
    <source>
        <dbReference type="ARBA" id="ARBA00012944"/>
    </source>
</evidence>
<dbReference type="InterPro" id="IPR003918">
    <property type="entry name" value="NADH_UbQ_OxRdtase"/>
</dbReference>
<evidence type="ECO:0000256" key="12">
    <source>
        <dbReference type="ARBA" id="ARBA00023027"/>
    </source>
</evidence>
<keyword evidence="13 17" id="KW-0830">Ubiquinone</keyword>
<evidence type="ECO:0000313" key="19">
    <source>
        <dbReference type="EMBL" id="QGT15735.1"/>
    </source>
</evidence>
<dbReference type="PANTHER" id="PTHR43507">
    <property type="entry name" value="NADH-UBIQUINONE OXIDOREDUCTASE CHAIN 4"/>
    <property type="match status" value="1"/>
</dbReference>
<sequence length="424" mass="48091">MMCMMGVVVIFMYLVVKFKHDCDLFMNYFNLMCDNISHMMVILSVWVMLMILLSIISCNMSDSFFLKVIVITLMISLMGVFFSTDYIMFYIMFELSLVVTFVLILGYGYQPERMQAGMYMVLYTMFGSLPLLMVFIYMKLIFGGNMMMVSLMVSESFISVLMIVFSLIAFLVKLPVFILHLWLPKAHVEAPVMGSMILAAVLLKLGGYGIVRVLLVVSNMSSWLMSMMSMWCILGGVVLSVMCLRQYDIKLLIALSSVVHMSILVGGLLTQNSWGINGSINIMLGHGFCSSAMFYISNVCYSRVNSRNMNIMKGVYSIVPSLSLFWFLLVMGNMSAPPSLSLFGEIMVIISLVNWSMIYMILLGMMVFFVGAYSLLMFMLSQHGKSSVLGSSYFMMNNCEMNVCVMHLIPLYLFFFICSDIQFF</sequence>
<feature type="transmembrane region" description="Helical" evidence="17">
    <location>
        <begin position="223"/>
        <end position="244"/>
    </location>
</feature>
<accession>A0A7L4XSG8</accession>
<evidence type="ECO:0000256" key="5">
    <source>
        <dbReference type="ARBA" id="ARBA00021006"/>
    </source>
</evidence>
<feature type="transmembrane region" description="Helical" evidence="17">
    <location>
        <begin position="314"/>
        <end position="336"/>
    </location>
</feature>
<dbReference type="GO" id="GO:0042773">
    <property type="term" value="P:ATP synthesis coupled electron transport"/>
    <property type="evidence" value="ECO:0007669"/>
    <property type="project" value="InterPro"/>
</dbReference>
<dbReference type="Pfam" id="PF00361">
    <property type="entry name" value="Proton_antipo_M"/>
    <property type="match status" value="1"/>
</dbReference>
<dbReference type="GO" id="GO:0031966">
    <property type="term" value="C:mitochondrial membrane"/>
    <property type="evidence" value="ECO:0007669"/>
    <property type="project" value="UniProtKB-SubCell"/>
</dbReference>
<feature type="transmembrane region" description="Helical" evidence="17">
    <location>
        <begin position="195"/>
        <end position="217"/>
    </location>
</feature>
<evidence type="ECO:0000256" key="2">
    <source>
        <dbReference type="ARBA" id="ARBA00004225"/>
    </source>
</evidence>
<comment type="subcellular location">
    <subcellularLocation>
        <location evidence="2 17">Mitochondrion membrane</location>
        <topology evidence="2 17">Multi-pass membrane protein</topology>
    </subcellularLocation>
</comment>
<dbReference type="GO" id="GO:0008137">
    <property type="term" value="F:NADH dehydrogenase (ubiquinone) activity"/>
    <property type="evidence" value="ECO:0007669"/>
    <property type="project" value="UniProtKB-UniRule"/>
</dbReference>
<gene>
    <name evidence="19" type="primary">nad4</name>
</gene>
<feature type="transmembrane region" description="Helical" evidence="17">
    <location>
        <begin position="116"/>
        <end position="137"/>
    </location>
</feature>
<dbReference type="EMBL" id="MK007965">
    <property type="protein sequence ID" value="QGT15735.1"/>
    <property type="molecule type" value="Genomic_DNA"/>
</dbReference>
<evidence type="ECO:0000256" key="10">
    <source>
        <dbReference type="ARBA" id="ARBA00022982"/>
    </source>
</evidence>
<name>A0A7L4XSG8_9CRUS</name>
<keyword evidence="8 17" id="KW-0812">Transmembrane</keyword>
<feature type="transmembrane region" description="Helical" evidence="17">
    <location>
        <begin position="88"/>
        <end position="109"/>
    </location>
</feature>
<evidence type="ECO:0000256" key="3">
    <source>
        <dbReference type="ARBA" id="ARBA00009025"/>
    </source>
</evidence>
<keyword evidence="14 17" id="KW-0496">Mitochondrion</keyword>
<feature type="transmembrane region" description="Helical" evidence="17">
    <location>
        <begin position="157"/>
        <end position="183"/>
    </location>
</feature>
<feature type="transmembrane region" description="Helical" evidence="17">
    <location>
        <begin position="282"/>
        <end position="302"/>
    </location>
</feature>
<evidence type="ECO:0000256" key="7">
    <source>
        <dbReference type="ARBA" id="ARBA00022660"/>
    </source>
</evidence>
<evidence type="ECO:0000256" key="14">
    <source>
        <dbReference type="ARBA" id="ARBA00023128"/>
    </source>
</evidence>
<geneLocation type="mitochondrion" evidence="19"/>
<keyword evidence="12 17" id="KW-0520">NAD</keyword>
<dbReference type="GO" id="GO:0003954">
    <property type="term" value="F:NADH dehydrogenase activity"/>
    <property type="evidence" value="ECO:0007669"/>
    <property type="project" value="TreeGrafter"/>
</dbReference>
<keyword evidence="11 17" id="KW-1133">Transmembrane helix</keyword>
<comment type="function">
    <text evidence="1">Core subunit of the mitochondrial membrane respiratory chain NADH dehydrogenase (Complex I) that is believed to belong to the minimal assembly required for catalysis. Complex I functions in the transfer of electrons from NADH to the respiratory chain. The immediate electron acceptor for the enzyme is believed to be ubiquinone.</text>
</comment>
<evidence type="ECO:0000256" key="15">
    <source>
        <dbReference type="ARBA" id="ARBA00023136"/>
    </source>
</evidence>
<evidence type="ECO:0000256" key="9">
    <source>
        <dbReference type="ARBA" id="ARBA00022967"/>
    </source>
</evidence>
<dbReference type="GO" id="GO:0048039">
    <property type="term" value="F:ubiquinone binding"/>
    <property type="evidence" value="ECO:0007669"/>
    <property type="project" value="TreeGrafter"/>
</dbReference>
<evidence type="ECO:0000256" key="8">
    <source>
        <dbReference type="ARBA" id="ARBA00022692"/>
    </source>
</evidence>
<comment type="catalytic activity">
    <reaction evidence="16 17">
        <text>a ubiquinone + NADH + 5 H(+)(in) = a ubiquinol + NAD(+) + 4 H(+)(out)</text>
        <dbReference type="Rhea" id="RHEA:29091"/>
        <dbReference type="Rhea" id="RHEA-COMP:9565"/>
        <dbReference type="Rhea" id="RHEA-COMP:9566"/>
        <dbReference type="ChEBI" id="CHEBI:15378"/>
        <dbReference type="ChEBI" id="CHEBI:16389"/>
        <dbReference type="ChEBI" id="CHEBI:17976"/>
        <dbReference type="ChEBI" id="CHEBI:57540"/>
        <dbReference type="ChEBI" id="CHEBI:57945"/>
        <dbReference type="EC" id="7.1.1.2"/>
    </reaction>
</comment>
<comment type="similarity">
    <text evidence="3 17">Belongs to the complex I subunit 4 family.</text>
</comment>
<evidence type="ECO:0000256" key="1">
    <source>
        <dbReference type="ARBA" id="ARBA00003257"/>
    </source>
</evidence>
<keyword evidence="7 17" id="KW-0679">Respiratory chain</keyword>
<dbReference type="InterPro" id="IPR001750">
    <property type="entry name" value="ND/Mrp_TM"/>
</dbReference>
<organism evidence="19">
    <name type="scientific">Tachaea chinensis</name>
    <dbReference type="NCBI Taxonomy" id="1862870"/>
    <lineage>
        <taxon>Eukaryota</taxon>
        <taxon>Metazoa</taxon>
        <taxon>Ecdysozoa</taxon>
        <taxon>Arthropoda</taxon>
        <taxon>Crustacea</taxon>
        <taxon>Multicrustacea</taxon>
        <taxon>Malacostraca</taxon>
        <taxon>Eumalacostraca</taxon>
        <taxon>Peracarida</taxon>
        <taxon>Isopoda</taxon>
        <taxon>Corallanidae</taxon>
        <taxon>Tachaea</taxon>
    </lineage>
</organism>
<dbReference type="PRINTS" id="PR01437">
    <property type="entry name" value="NUOXDRDTASE4"/>
</dbReference>
<keyword evidence="10 17" id="KW-0249">Electron transport</keyword>
<evidence type="ECO:0000256" key="13">
    <source>
        <dbReference type="ARBA" id="ARBA00023075"/>
    </source>
</evidence>